<dbReference type="InterPro" id="IPR036938">
    <property type="entry name" value="PAP2/HPO_sf"/>
</dbReference>
<keyword evidence="3 6" id="KW-0378">Hydrolase</keyword>
<comment type="catalytic activity">
    <reaction evidence="6">
        <text>a di-trans,poly-cis-dolichyl diphosphate + H2O = a di-trans,poly-cis-dolichyl phosphate + phosphate + H(+)</text>
        <dbReference type="Rhea" id="RHEA:14385"/>
        <dbReference type="Rhea" id="RHEA-COMP:19498"/>
        <dbReference type="Rhea" id="RHEA-COMP:19506"/>
        <dbReference type="ChEBI" id="CHEBI:15377"/>
        <dbReference type="ChEBI" id="CHEBI:15378"/>
        <dbReference type="ChEBI" id="CHEBI:43474"/>
        <dbReference type="ChEBI" id="CHEBI:57497"/>
        <dbReference type="ChEBI" id="CHEBI:57683"/>
        <dbReference type="EC" id="3.6.1.43"/>
    </reaction>
</comment>
<comment type="similarity">
    <text evidence="6">Belongs to the dolichyldiphosphatase family.</text>
</comment>
<dbReference type="OrthoDB" id="302705at2759"/>
<dbReference type="Pfam" id="PF01569">
    <property type="entry name" value="PAP2"/>
    <property type="match status" value="1"/>
</dbReference>
<dbReference type="Proteomes" id="UP000070544">
    <property type="component" value="Unassembled WGS sequence"/>
</dbReference>
<evidence type="ECO:0000259" key="7">
    <source>
        <dbReference type="SMART" id="SM00014"/>
    </source>
</evidence>
<evidence type="ECO:0000313" key="8">
    <source>
        <dbReference type="EMBL" id="KXS14799.1"/>
    </source>
</evidence>
<evidence type="ECO:0000256" key="3">
    <source>
        <dbReference type="ARBA" id="ARBA00022801"/>
    </source>
</evidence>
<keyword evidence="4 6" id="KW-1133">Transmembrane helix</keyword>
<evidence type="ECO:0000256" key="2">
    <source>
        <dbReference type="ARBA" id="ARBA00022692"/>
    </source>
</evidence>
<feature type="transmembrane region" description="Helical" evidence="6">
    <location>
        <begin position="150"/>
        <end position="171"/>
    </location>
</feature>
<reference evidence="8 9" key="1">
    <citation type="journal article" date="2015" name="Genome Biol. Evol.">
        <title>Phylogenomic analyses indicate that early fungi evolved digesting cell walls of algal ancestors of land plants.</title>
        <authorList>
            <person name="Chang Y."/>
            <person name="Wang S."/>
            <person name="Sekimoto S."/>
            <person name="Aerts A.L."/>
            <person name="Choi C."/>
            <person name="Clum A."/>
            <person name="LaButti K.M."/>
            <person name="Lindquist E.A."/>
            <person name="Yee Ngan C."/>
            <person name="Ohm R.A."/>
            <person name="Salamov A.A."/>
            <person name="Grigoriev I.V."/>
            <person name="Spatafora J.W."/>
            <person name="Berbee M.L."/>
        </authorList>
    </citation>
    <scope>NUCLEOTIDE SEQUENCE [LARGE SCALE GENOMIC DNA]</scope>
    <source>
        <strain evidence="8 9">JEL478</strain>
    </source>
</reference>
<dbReference type="Gene3D" id="1.20.144.10">
    <property type="entry name" value="Phosphatidic acid phosphatase type 2/haloperoxidase"/>
    <property type="match status" value="1"/>
</dbReference>
<dbReference type="GO" id="GO:0006487">
    <property type="term" value="P:protein N-linked glycosylation"/>
    <property type="evidence" value="ECO:0007669"/>
    <property type="project" value="UniProtKB-UniRule"/>
</dbReference>
<dbReference type="PANTHER" id="PTHR11247:SF1">
    <property type="entry name" value="DOLICHYLDIPHOSPHATASE 1"/>
    <property type="match status" value="1"/>
</dbReference>
<evidence type="ECO:0000256" key="6">
    <source>
        <dbReference type="RuleBase" id="RU367078"/>
    </source>
</evidence>
<protein>
    <recommendedName>
        <fullName evidence="6">Dolichyldiphosphatase</fullName>
        <ecNumber evidence="6">3.6.1.43</ecNumber>
    </recommendedName>
</protein>
<comment type="pathway">
    <text evidence="6">Protein modification; protein glycosylation.</text>
</comment>
<feature type="transmembrane region" description="Helical" evidence="6">
    <location>
        <begin position="27"/>
        <end position="48"/>
    </location>
</feature>
<dbReference type="STRING" id="1344416.A0A139ADR1"/>
<keyword evidence="5 6" id="KW-0472">Membrane</keyword>
<dbReference type="OMA" id="VYATLIW"/>
<organism evidence="8 9">
    <name type="scientific">Gonapodya prolifera (strain JEL478)</name>
    <name type="common">Monoblepharis prolifera</name>
    <dbReference type="NCBI Taxonomy" id="1344416"/>
    <lineage>
        <taxon>Eukaryota</taxon>
        <taxon>Fungi</taxon>
        <taxon>Fungi incertae sedis</taxon>
        <taxon>Chytridiomycota</taxon>
        <taxon>Chytridiomycota incertae sedis</taxon>
        <taxon>Monoblepharidomycetes</taxon>
        <taxon>Monoblepharidales</taxon>
        <taxon>Gonapodyaceae</taxon>
        <taxon>Gonapodya</taxon>
    </lineage>
</organism>
<comment type="function">
    <text evidence="6">Required for efficient N-glycosylation. Necessary for maintaining optimal levels of dolichol-linked oligosaccharides. Hydrolyzes dolichyl pyrophosphate at a very high rate and dolichyl monophosphate at a much lower rate. Does not act on phosphatidate.</text>
</comment>
<feature type="transmembrane region" description="Helical" evidence="6">
    <location>
        <begin position="93"/>
        <end position="110"/>
    </location>
</feature>
<dbReference type="EC" id="3.6.1.43" evidence="6"/>
<feature type="transmembrane region" description="Helical" evidence="6">
    <location>
        <begin position="122"/>
        <end position="144"/>
    </location>
</feature>
<dbReference type="CDD" id="cd03382">
    <property type="entry name" value="PAP2_dolichyldiphosphatase"/>
    <property type="match status" value="1"/>
</dbReference>
<name>A0A139ADR1_GONPJ</name>
<proteinExistence type="inferred from homology"/>
<dbReference type="SUPFAM" id="SSF48317">
    <property type="entry name" value="Acid phosphatase/Vanadium-dependent haloperoxidase"/>
    <property type="match status" value="1"/>
</dbReference>
<dbReference type="GO" id="GO:0047874">
    <property type="term" value="F:dolichyldiphosphatase activity"/>
    <property type="evidence" value="ECO:0007669"/>
    <property type="project" value="UniProtKB-UniRule"/>
</dbReference>
<evidence type="ECO:0000256" key="1">
    <source>
        <dbReference type="ARBA" id="ARBA00004141"/>
    </source>
</evidence>
<dbReference type="InterPro" id="IPR039667">
    <property type="entry name" value="Dolichyldiphosphatase_PAP2"/>
</dbReference>
<dbReference type="AlphaFoldDB" id="A0A139ADR1"/>
<dbReference type="GO" id="GO:0005789">
    <property type="term" value="C:endoplasmic reticulum membrane"/>
    <property type="evidence" value="ECO:0007669"/>
    <property type="project" value="UniProtKB-SubCell"/>
</dbReference>
<dbReference type="PANTHER" id="PTHR11247">
    <property type="entry name" value="PALMITOYL-PROTEIN THIOESTERASE/DOLICHYLDIPHOSPHATASE 1"/>
    <property type="match status" value="1"/>
</dbReference>
<feature type="domain" description="Phosphatidic acid phosphatase type 2/haloperoxidase" evidence="7">
    <location>
        <begin position="54"/>
        <end position="165"/>
    </location>
</feature>
<sequence length="222" mass="25374">MTDSEPVLTSLSLTHVEFRSNDLVARILAYVSLTPIFLIVSYATTIFWRRDLDVAVMLGGQLANEGINAVLKDFVYREARPGSVGKGHGMPSSHAQFMGFFFIFLNLYIYRRMNIQSTWLKHINCSLLLAITAAVCLSRTYLHYHTVPQTVAGLVIGLTVGFVYYVFYEFVLRTIVYPRVLSWRVSRWLLLRDPGGFEGNWWRAEYDLYRGATVARKVSKKG</sequence>
<dbReference type="InterPro" id="IPR000326">
    <property type="entry name" value="PAP2/HPO"/>
</dbReference>
<dbReference type="UniPathway" id="UPA00378"/>
<accession>A0A139ADR1</accession>
<comment type="subcellular location">
    <subcellularLocation>
        <location evidence="6">Endoplasmic reticulum membrane</location>
        <topology evidence="6">Multi-pass membrane protein</topology>
    </subcellularLocation>
    <subcellularLocation>
        <location evidence="1">Membrane</location>
        <topology evidence="1">Multi-pass membrane protein</topology>
    </subcellularLocation>
</comment>
<gene>
    <name evidence="8" type="ORF">M427DRAFT_135497</name>
</gene>
<evidence type="ECO:0000256" key="4">
    <source>
        <dbReference type="ARBA" id="ARBA00022989"/>
    </source>
</evidence>
<dbReference type="EMBL" id="KQ965766">
    <property type="protein sequence ID" value="KXS14799.1"/>
    <property type="molecule type" value="Genomic_DNA"/>
</dbReference>
<keyword evidence="2 6" id="KW-0812">Transmembrane</keyword>
<keyword evidence="9" id="KW-1185">Reference proteome</keyword>
<evidence type="ECO:0000313" key="9">
    <source>
        <dbReference type="Proteomes" id="UP000070544"/>
    </source>
</evidence>
<dbReference type="SMART" id="SM00014">
    <property type="entry name" value="acidPPc"/>
    <property type="match status" value="1"/>
</dbReference>
<evidence type="ECO:0000256" key="5">
    <source>
        <dbReference type="ARBA" id="ARBA00023136"/>
    </source>
</evidence>
<dbReference type="GO" id="GO:0008610">
    <property type="term" value="P:lipid biosynthetic process"/>
    <property type="evidence" value="ECO:0007669"/>
    <property type="project" value="TreeGrafter"/>
</dbReference>
<keyword evidence="6" id="KW-0256">Endoplasmic reticulum</keyword>